<dbReference type="GeneTree" id="ENSGT01030000234582"/>
<reference evidence="12" key="1">
    <citation type="submission" date="2025-08" db="UniProtKB">
        <authorList>
            <consortium name="Ensembl"/>
        </authorList>
    </citation>
    <scope>IDENTIFICATION</scope>
</reference>
<evidence type="ECO:0000313" key="12">
    <source>
        <dbReference type="Ensembl" id="ENSCWAP00000020846.1"/>
    </source>
</evidence>
<evidence type="ECO:0000256" key="7">
    <source>
        <dbReference type="ARBA" id="ARBA00022989"/>
    </source>
</evidence>
<dbReference type="PANTHER" id="PTHR12317">
    <property type="entry name" value="DIACYLGLYCEROL O-ACYLTRANSFERASE"/>
    <property type="match status" value="1"/>
</dbReference>
<keyword evidence="3" id="KW-0444">Lipid biosynthesis</keyword>
<organism evidence="12 13">
    <name type="scientific">Catagonus wagneri</name>
    <name type="common">Chacoan peccary</name>
    <dbReference type="NCBI Taxonomy" id="51154"/>
    <lineage>
        <taxon>Eukaryota</taxon>
        <taxon>Metazoa</taxon>
        <taxon>Chordata</taxon>
        <taxon>Craniata</taxon>
        <taxon>Vertebrata</taxon>
        <taxon>Euteleostomi</taxon>
        <taxon>Mammalia</taxon>
        <taxon>Eutheria</taxon>
        <taxon>Laurasiatheria</taxon>
        <taxon>Artiodactyla</taxon>
        <taxon>Suina</taxon>
        <taxon>Tayassuidae</taxon>
        <taxon>Catagonus</taxon>
    </lineage>
</organism>
<dbReference type="GO" id="GO:0006640">
    <property type="term" value="P:monoacylglycerol biosynthetic process"/>
    <property type="evidence" value="ECO:0007669"/>
    <property type="project" value="Ensembl"/>
</dbReference>
<evidence type="ECO:0000256" key="5">
    <source>
        <dbReference type="ARBA" id="ARBA00022692"/>
    </source>
</evidence>
<evidence type="ECO:0000256" key="3">
    <source>
        <dbReference type="ARBA" id="ARBA00022516"/>
    </source>
</evidence>
<dbReference type="GO" id="GO:0019432">
    <property type="term" value="P:triglyceride biosynthetic process"/>
    <property type="evidence" value="ECO:0007669"/>
    <property type="project" value="Ensembl"/>
</dbReference>
<evidence type="ECO:0000313" key="13">
    <source>
        <dbReference type="Proteomes" id="UP000694540"/>
    </source>
</evidence>
<gene>
    <name evidence="12" type="primary">MOGAT3</name>
</gene>
<keyword evidence="4 11" id="KW-0808">Transferase</keyword>
<feature type="transmembrane region" description="Helical" evidence="11">
    <location>
        <begin position="20"/>
        <end position="42"/>
    </location>
</feature>
<evidence type="ECO:0000256" key="9">
    <source>
        <dbReference type="ARBA" id="ARBA00023136"/>
    </source>
</evidence>
<evidence type="ECO:0000256" key="2">
    <source>
        <dbReference type="ARBA" id="ARBA00005420"/>
    </source>
</evidence>
<evidence type="ECO:0000256" key="4">
    <source>
        <dbReference type="ARBA" id="ARBA00022679"/>
    </source>
</evidence>
<dbReference type="PANTHER" id="PTHR12317:SF36">
    <property type="entry name" value="2-ACYLGLYCEROL O-ACYLTRANSFERASE 3"/>
    <property type="match status" value="1"/>
</dbReference>
<dbReference type="CDD" id="cd07987">
    <property type="entry name" value="LPLAT_MGAT-like"/>
    <property type="match status" value="1"/>
</dbReference>
<keyword evidence="6 11" id="KW-0256">Endoplasmic reticulum</keyword>
<dbReference type="Ensembl" id="ENSCWAT00000022603.1">
    <property type="protein sequence ID" value="ENSCWAP00000020846.1"/>
    <property type="gene ID" value="ENSCWAG00000015902.1"/>
</dbReference>
<dbReference type="GO" id="GO:0004144">
    <property type="term" value="F:diacylglycerol O-acyltransferase activity"/>
    <property type="evidence" value="ECO:0007669"/>
    <property type="project" value="Ensembl"/>
</dbReference>
<dbReference type="EC" id="2.3.1.-" evidence="11"/>
<accession>A0A8C3WTD0</accession>
<proteinExistence type="inferred from homology"/>
<evidence type="ECO:0000256" key="6">
    <source>
        <dbReference type="ARBA" id="ARBA00022824"/>
    </source>
</evidence>
<evidence type="ECO:0000256" key="10">
    <source>
        <dbReference type="ARBA" id="ARBA00023315"/>
    </source>
</evidence>
<reference evidence="12" key="2">
    <citation type="submission" date="2025-09" db="UniProtKB">
        <authorList>
            <consortium name="Ensembl"/>
        </authorList>
    </citation>
    <scope>IDENTIFICATION</scope>
</reference>
<evidence type="ECO:0000256" key="1">
    <source>
        <dbReference type="ARBA" id="ARBA00004477"/>
    </source>
</evidence>
<keyword evidence="5 11" id="KW-0812">Transmembrane</keyword>
<keyword evidence="13" id="KW-1185">Reference proteome</keyword>
<keyword evidence="9 11" id="KW-0472">Membrane</keyword>
<keyword evidence="7 11" id="KW-1133">Transmembrane helix</keyword>
<dbReference type="Proteomes" id="UP000694540">
    <property type="component" value="Unplaced"/>
</dbReference>
<dbReference type="GO" id="GO:1990578">
    <property type="term" value="C:perinuclear endoplasmic reticulum membrane"/>
    <property type="evidence" value="ECO:0007669"/>
    <property type="project" value="Ensembl"/>
</dbReference>
<dbReference type="AlphaFoldDB" id="A0A8C3WTD0"/>
<comment type="subcellular location">
    <subcellularLocation>
        <location evidence="1 11">Endoplasmic reticulum membrane</location>
        <topology evidence="1 11">Multi-pass membrane protein</topology>
    </subcellularLocation>
</comment>
<keyword evidence="8" id="KW-0443">Lipid metabolism</keyword>
<dbReference type="GO" id="GO:0003846">
    <property type="term" value="F:2-acylglycerol O-acyltransferase activity"/>
    <property type="evidence" value="ECO:0007669"/>
    <property type="project" value="Ensembl"/>
</dbReference>
<protein>
    <recommendedName>
        <fullName evidence="11">Acyltransferase</fullName>
        <ecNumber evidence="11">2.3.1.-</ecNumber>
    </recommendedName>
</protein>
<comment type="caution">
    <text evidence="11">Lacks conserved residue(s) required for the propagation of feature annotation.</text>
</comment>
<evidence type="ECO:0000256" key="8">
    <source>
        <dbReference type="ARBA" id="ARBA00023098"/>
    </source>
</evidence>
<comment type="similarity">
    <text evidence="2 11">Belongs to the diacylglycerol acyltransferase family.</text>
</comment>
<dbReference type="InterPro" id="IPR007130">
    <property type="entry name" value="DAGAT"/>
</dbReference>
<dbReference type="Pfam" id="PF03982">
    <property type="entry name" value="DAGAT"/>
    <property type="match status" value="1"/>
</dbReference>
<keyword evidence="10" id="KW-0012">Acyltransferase</keyword>
<evidence type="ECO:0000256" key="11">
    <source>
        <dbReference type="RuleBase" id="RU367023"/>
    </source>
</evidence>
<name>A0A8C3WTD0_9CETA</name>
<sequence>GVSRASAPSLNMKTRQKQLLEVLSAYQAILFFLLGLCFPLLFLFSFFTRFWFFSLLYLAWLYLDWDTPFQGGRRSEWLRRQTFWNHLKDYYPIKLVKTQQLPADQKYVIICHPHGIMSTAVTYNFTTENTGFSQLFPGLRVSFCVLNYLLYIPGYREYLMLFGICSVSPDSLDFILSRSQRGQAVAIVVGGAHEALYAISGSHCLTLRNRKGFIRLALRHGASLVPTYSFGENDIFKIKAFAPGSWQFQLQVTFRKFTGFPPCIFWGRSLFSAKLCGLQPFAKPLTTVVGQPIPVPRCPWPSKEQVDHYHMLYMKALEQLFEEHKESCGVPASAHLTFI</sequence>